<sequence length="65" mass="6800">MRSFCSLRVPVGARFAFDVGFDAAALRFGDDAEPGAFPFLAAASLPALAPGICDAGLRLLDGDRR</sequence>
<keyword evidence="2" id="KW-1185">Reference proteome</keyword>
<gene>
    <name evidence="1" type="ORF">BN381_110047</name>
</gene>
<evidence type="ECO:0000313" key="2">
    <source>
        <dbReference type="Proteomes" id="UP000018291"/>
    </source>
</evidence>
<dbReference type="HOGENOM" id="CLU_2841624_0_0_11"/>
<comment type="caution">
    <text evidence="1">The sequence shown here is derived from an EMBL/GenBank/DDBJ whole genome shotgun (WGS) entry which is preliminary data.</text>
</comment>
<dbReference type="EMBL" id="CANL01000003">
    <property type="protein sequence ID" value="CCM62381.1"/>
    <property type="molecule type" value="Genomic_DNA"/>
</dbReference>
<accession>R4YZD4</accession>
<dbReference type="Proteomes" id="UP000018291">
    <property type="component" value="Unassembled WGS sequence"/>
</dbReference>
<name>R4YZD4_9ACTN</name>
<dbReference type="AlphaFoldDB" id="R4YZD4"/>
<evidence type="ECO:0000313" key="1">
    <source>
        <dbReference type="EMBL" id="CCM62381.1"/>
    </source>
</evidence>
<reference evidence="1 2" key="1">
    <citation type="journal article" date="2013" name="ISME J.">
        <title>Metabolic model for the filamentous 'Candidatus Microthrix parvicella' based on genomic and metagenomic analyses.</title>
        <authorList>
            <person name="Jon McIlroy S."/>
            <person name="Kristiansen R."/>
            <person name="Albertsen M."/>
            <person name="Michael Karst S."/>
            <person name="Rossetti S."/>
            <person name="Lund Nielsen J."/>
            <person name="Tandoi V."/>
            <person name="James Seviour R."/>
            <person name="Nielsen P.H."/>
        </authorList>
    </citation>
    <scope>NUCLEOTIDE SEQUENCE [LARGE SCALE GENOMIC DNA]</scope>
    <source>
        <strain evidence="1 2">RN1</strain>
    </source>
</reference>
<organism evidence="1 2">
    <name type="scientific">Candidatus Neomicrothrix parvicella RN1</name>
    <dbReference type="NCBI Taxonomy" id="1229780"/>
    <lineage>
        <taxon>Bacteria</taxon>
        <taxon>Bacillati</taxon>
        <taxon>Actinomycetota</taxon>
        <taxon>Acidimicrobiia</taxon>
        <taxon>Acidimicrobiales</taxon>
        <taxon>Microthrixaceae</taxon>
        <taxon>Candidatus Neomicrothrix</taxon>
    </lineage>
</organism>
<proteinExistence type="predicted"/>
<protein>
    <submittedName>
        <fullName evidence="1">Uncharacterized protein</fullName>
    </submittedName>
</protein>